<evidence type="ECO:0000313" key="2">
    <source>
        <dbReference type="Proteomes" id="UP001148313"/>
    </source>
</evidence>
<keyword evidence="2" id="KW-1185">Reference proteome</keyword>
<gene>
    <name evidence="1" type="ORF">OOZ53_13660</name>
</gene>
<dbReference type="EMBL" id="JAPJZH010000008">
    <property type="protein sequence ID" value="MDA4846407.1"/>
    <property type="molecule type" value="Genomic_DNA"/>
</dbReference>
<name>A0ABT4VNX0_9HYPH</name>
<proteinExistence type="predicted"/>
<organism evidence="1 2">
    <name type="scientific">Hoeflea poritis</name>
    <dbReference type="NCBI Taxonomy" id="2993659"/>
    <lineage>
        <taxon>Bacteria</taxon>
        <taxon>Pseudomonadati</taxon>
        <taxon>Pseudomonadota</taxon>
        <taxon>Alphaproteobacteria</taxon>
        <taxon>Hyphomicrobiales</taxon>
        <taxon>Rhizobiaceae</taxon>
        <taxon>Hoeflea</taxon>
    </lineage>
</organism>
<reference evidence="1" key="1">
    <citation type="submission" date="2022-11" db="EMBL/GenBank/DDBJ databases">
        <title>Hoeflea poritis sp. nov., isolated from scleractinian coral Porites lutea.</title>
        <authorList>
            <person name="Zhang G."/>
            <person name="Wei Q."/>
            <person name="Cai L."/>
        </authorList>
    </citation>
    <scope>NUCLEOTIDE SEQUENCE</scope>
    <source>
        <strain evidence="1">E7-10</strain>
    </source>
</reference>
<accession>A0ABT4VNX0</accession>
<sequence length="156" mass="17859">MRRRRLVVLAVAVRAGRVARIVFVDGKVKDWRISEGPAEATKAANTAMTKWLERFDPDIVVLENHHTAKRKAHKTRRIIKALYRVAKRSTVLVAQVTRAQDYPNKFVEAKSLAGRFPELKPLVPSRHRIWEREPRNLVCFEALALADQSGFLPPED</sequence>
<evidence type="ECO:0000313" key="1">
    <source>
        <dbReference type="EMBL" id="MDA4846407.1"/>
    </source>
</evidence>
<protein>
    <submittedName>
        <fullName evidence="1">Uncharacterized protein</fullName>
    </submittedName>
</protein>
<comment type="caution">
    <text evidence="1">The sequence shown here is derived from an EMBL/GenBank/DDBJ whole genome shotgun (WGS) entry which is preliminary data.</text>
</comment>
<dbReference type="Proteomes" id="UP001148313">
    <property type="component" value="Unassembled WGS sequence"/>
</dbReference>
<dbReference type="RefSeq" id="WP_271090155.1">
    <property type="nucleotide sequence ID" value="NZ_JAPJZH010000008.1"/>
</dbReference>